<evidence type="ECO:0000313" key="6">
    <source>
        <dbReference type="EMBL" id="MBR0553806.1"/>
    </source>
</evidence>
<dbReference type="Proteomes" id="UP000676996">
    <property type="component" value="Unassembled WGS sequence"/>
</dbReference>
<dbReference type="InterPro" id="IPR007452">
    <property type="entry name" value="TamB_C"/>
</dbReference>
<evidence type="ECO:0000256" key="4">
    <source>
        <dbReference type="ARBA" id="ARBA00023136"/>
    </source>
</evidence>
<dbReference type="GO" id="GO:0005886">
    <property type="term" value="C:plasma membrane"/>
    <property type="evidence" value="ECO:0007669"/>
    <property type="project" value="InterPro"/>
</dbReference>
<accession>A0A8T4INT8</accession>
<evidence type="ECO:0000313" key="7">
    <source>
        <dbReference type="Proteomes" id="UP000676996"/>
    </source>
</evidence>
<dbReference type="EMBL" id="JAGRQC010000004">
    <property type="protein sequence ID" value="MBR0553806.1"/>
    <property type="molecule type" value="Genomic_DNA"/>
</dbReference>
<dbReference type="GO" id="GO:0097347">
    <property type="term" value="C:TAM protein secretion complex"/>
    <property type="evidence" value="ECO:0007669"/>
    <property type="project" value="TreeGrafter"/>
</dbReference>
<keyword evidence="4" id="KW-0472">Membrane</keyword>
<evidence type="ECO:0000256" key="1">
    <source>
        <dbReference type="ARBA" id="ARBA00004167"/>
    </source>
</evidence>
<protein>
    <submittedName>
        <fullName evidence="6">Translocation/assembly module TamB domain-containing protein</fullName>
    </submittedName>
</protein>
<name>A0A8T4INT8_9SPHN</name>
<dbReference type="PANTHER" id="PTHR36985:SF1">
    <property type="entry name" value="TRANSLOCATION AND ASSEMBLY MODULE SUBUNIT TAMB"/>
    <property type="match status" value="1"/>
</dbReference>
<gene>
    <name evidence="6" type="ORF">J7S20_14945</name>
</gene>
<evidence type="ECO:0000256" key="3">
    <source>
        <dbReference type="ARBA" id="ARBA00022989"/>
    </source>
</evidence>
<dbReference type="GO" id="GO:0009306">
    <property type="term" value="P:protein secretion"/>
    <property type="evidence" value="ECO:0007669"/>
    <property type="project" value="InterPro"/>
</dbReference>
<sequence length="1342" mass="141134">MGHRFVADRIAALQPANGLRFKVGRIDGSIYSKARISGLQISDSHGVILRAPVAELDWRPLQWVSNRLAIDSLIVPRATLYKLPELTPTGRQGSILPGFDIRVGALRIDRLAIAPAVTGTAREGRLAARADIRSGRALVDLAAVVEGSDRLRVKLDAEPDRDRFDVDIAADGAADGVLAKLTGIARPLRLRVAGDGRWSRWDGTALASAGDARIIDLRLSNRSGSYALGGIVAPGTLTHGKLHRLTAPRVRVTGAATLANRRIDGNLALQSSALKVDASGVVDLGKSMFRNVRIRANLLKPPALFPNMTGRGIELRAILDGAFATASFDYRLDAVRFAFDNTGFEDVHAAGKGRFSKSPVTVPIRMSAKRVTGVGDVAGGILRNLSVDGALKVSATKVTGDGLKIRSDKLNGTIMLTLDLRTGQYLVTLTGGLRRYLIPGLGIVDVDSHLQAVPGPGGHGTRVVGRGTAQMVRLDNAFFRSLTKGLPHIETELERGPDLILHFRNLVLTSPALTIRGNGFRRRDGTFHFEGTGEQASYGPLTIVLDGKIDHPTLDLKFQHPNDALGLHDVVAHLDPTDQGFAYRAEGGSRLGPFTANGAILLPPGGTGRIGVAELAVSGTRATGGLDIVEGGFRGRLSLDGGGLSGNLDFRPQGEIQRIDAAIDAADAQLGRDIRVGRGHVDASILLDPDGTVIDATARARGVTGSGITIGRLAANIKLRGGEGQVHASIAGSRGRAFDLQTVTDISANSYSVQAQGTLDGRTIKLETPARLTRAGNGWRLDKTSLTFAGGQATVSGAFGAGGNAIDASVTRMPLSVLDIGFPGLGLGGNAWGTLSYSSNEGGAPTGKIDMTVRGLTRSGLVLSSKPVDIGVTGLLRPDRAVVRAIAAADGKTIGRAQARLAPLGSGDLTSRLTHAPLFAQVRYNGAADTLWRLTGIELFDLSGPVAIGADVGGTLVDPRIRGSLNTDNARIQSATTGTALTGVKASGRFNGSRLVIGRFSASDGRDGSVTGSGAFDFSYGGVGIDLNLQADKARLINRDDIAAVVSGPISIKSSGKGGTISGDVRLDSSRYQLGQAQAATEIPQIDTREINLPYGSAVEDKPTEPWKMNIHARAPDSMRVRGLGLDSEWSADLRIGGEPSNPSIRGRADLIRGDYEFAGRTFDLERGIIRFEGSQPPNPALDIEANADTQGLSATIRVTGTALKPEIGFSSTPALPEDELLSRLLFGTSITNLSAPEALQLASAVAALQNGGTGLDPINAVRKAAGLDRLRILPPDPQTGQATAIAAGKYLTRRTYVEIISDGQGYSATRVEFQVTRWLSLLASVSTIGRQSVNVRVSKDY</sequence>
<proteinExistence type="predicted"/>
<reference evidence="6" key="1">
    <citation type="submission" date="2021-04" db="EMBL/GenBank/DDBJ databases">
        <title>Ouciella asimina sp. nov., isolated from the surface seawater in the hydrothermal field of Okinawa Trough.</title>
        <authorList>
            <person name="Shuang W."/>
        </authorList>
    </citation>
    <scope>NUCLEOTIDE SEQUENCE</scope>
    <source>
        <strain evidence="6">LXI357</strain>
    </source>
</reference>
<dbReference type="Pfam" id="PF04357">
    <property type="entry name" value="TamB"/>
    <property type="match status" value="1"/>
</dbReference>
<dbReference type="PANTHER" id="PTHR36985">
    <property type="entry name" value="TRANSLOCATION AND ASSEMBLY MODULE SUBUNIT TAMB"/>
    <property type="match status" value="1"/>
</dbReference>
<keyword evidence="3" id="KW-1133">Transmembrane helix</keyword>
<comment type="subcellular location">
    <subcellularLocation>
        <location evidence="1">Membrane</location>
        <topology evidence="1">Single-pass membrane protein</topology>
    </subcellularLocation>
</comment>
<feature type="domain" description="Translocation and assembly module TamB C-terminal" evidence="5">
    <location>
        <begin position="999"/>
        <end position="1341"/>
    </location>
</feature>
<evidence type="ECO:0000259" key="5">
    <source>
        <dbReference type="Pfam" id="PF04357"/>
    </source>
</evidence>
<comment type="caution">
    <text evidence="6">The sequence shown here is derived from an EMBL/GenBank/DDBJ whole genome shotgun (WGS) entry which is preliminary data.</text>
</comment>
<evidence type="ECO:0000256" key="2">
    <source>
        <dbReference type="ARBA" id="ARBA00022692"/>
    </source>
</evidence>
<organism evidence="6 7">
    <name type="scientific">Stakelama marina</name>
    <dbReference type="NCBI Taxonomy" id="2826939"/>
    <lineage>
        <taxon>Bacteria</taxon>
        <taxon>Pseudomonadati</taxon>
        <taxon>Pseudomonadota</taxon>
        <taxon>Alphaproteobacteria</taxon>
        <taxon>Sphingomonadales</taxon>
        <taxon>Sphingomonadaceae</taxon>
        <taxon>Stakelama</taxon>
    </lineage>
</organism>
<keyword evidence="7" id="KW-1185">Reference proteome</keyword>
<keyword evidence="2" id="KW-0812">Transmembrane</keyword>